<dbReference type="InterPro" id="IPR044965">
    <property type="entry name" value="Glyco_hydro_17_plant"/>
</dbReference>
<evidence type="ECO:0000256" key="9">
    <source>
        <dbReference type="SAM" id="SignalP"/>
    </source>
</evidence>
<dbReference type="InterPro" id="IPR000490">
    <property type="entry name" value="Glyco_hydro_17"/>
</dbReference>
<name>A0A2K3JSY9_TRIPR</name>
<dbReference type="ExpressionAtlas" id="A0A2K3JSY9">
    <property type="expression patterns" value="baseline"/>
</dbReference>
<dbReference type="SUPFAM" id="SSF51445">
    <property type="entry name" value="(Trans)glycosidases"/>
    <property type="match status" value="1"/>
</dbReference>
<gene>
    <name evidence="10" type="ORF">L195_g050250</name>
</gene>
<evidence type="ECO:0000256" key="2">
    <source>
        <dbReference type="ARBA" id="ARBA00008773"/>
    </source>
</evidence>
<dbReference type="EC" id="3.2.1.39" evidence="3"/>
<evidence type="ECO:0000256" key="7">
    <source>
        <dbReference type="ARBA" id="ARBA00033417"/>
    </source>
</evidence>
<reference evidence="10 11" key="2">
    <citation type="journal article" date="2017" name="Front. Plant Sci.">
        <title>Gene Classification and Mining of Molecular Markers Useful in Red Clover (Trifolium pratense) Breeding.</title>
        <authorList>
            <person name="Istvanek J."/>
            <person name="Dluhosova J."/>
            <person name="Dluhos P."/>
            <person name="Patkova L."/>
            <person name="Nedelnik J."/>
            <person name="Repkova J."/>
        </authorList>
    </citation>
    <scope>NUCLEOTIDE SEQUENCE [LARGE SCALE GENOMIC DNA]</scope>
    <source>
        <strain evidence="11">cv. Tatra</strain>
        <tissue evidence="10">Young leaves</tissue>
    </source>
</reference>
<evidence type="ECO:0000256" key="4">
    <source>
        <dbReference type="ARBA" id="ARBA00022801"/>
    </source>
</evidence>
<dbReference type="Pfam" id="PF00332">
    <property type="entry name" value="Glyco_hydro_17"/>
    <property type="match status" value="1"/>
</dbReference>
<feature type="signal peptide" evidence="9">
    <location>
        <begin position="1"/>
        <end position="22"/>
    </location>
</feature>
<evidence type="ECO:0000256" key="8">
    <source>
        <dbReference type="RuleBase" id="RU004335"/>
    </source>
</evidence>
<comment type="caution">
    <text evidence="10">The sequence shown here is derived from an EMBL/GenBank/DDBJ whole genome shotgun (WGS) entry which is preliminary data.</text>
</comment>
<comment type="similarity">
    <text evidence="2 8">Belongs to the glycosyl hydrolase 17 family.</text>
</comment>
<proteinExistence type="inferred from homology"/>
<evidence type="ECO:0000256" key="3">
    <source>
        <dbReference type="ARBA" id="ARBA00012780"/>
    </source>
</evidence>
<evidence type="ECO:0000313" key="11">
    <source>
        <dbReference type="Proteomes" id="UP000236291"/>
    </source>
</evidence>
<dbReference type="STRING" id="57577.A0A2K3JSY9"/>
<dbReference type="GO" id="GO:0042973">
    <property type="term" value="F:glucan endo-1,3-beta-D-glucosidase activity"/>
    <property type="evidence" value="ECO:0007669"/>
    <property type="project" value="UniProtKB-EC"/>
</dbReference>
<dbReference type="Gene3D" id="3.20.20.80">
    <property type="entry name" value="Glycosidases"/>
    <property type="match status" value="1"/>
</dbReference>
<dbReference type="AlphaFoldDB" id="A0A2K3JSY9"/>
<organism evidence="10 11">
    <name type="scientific">Trifolium pratense</name>
    <name type="common">Red clover</name>
    <dbReference type="NCBI Taxonomy" id="57577"/>
    <lineage>
        <taxon>Eukaryota</taxon>
        <taxon>Viridiplantae</taxon>
        <taxon>Streptophyta</taxon>
        <taxon>Embryophyta</taxon>
        <taxon>Tracheophyta</taxon>
        <taxon>Spermatophyta</taxon>
        <taxon>Magnoliopsida</taxon>
        <taxon>eudicotyledons</taxon>
        <taxon>Gunneridae</taxon>
        <taxon>Pentapetalae</taxon>
        <taxon>rosids</taxon>
        <taxon>fabids</taxon>
        <taxon>Fabales</taxon>
        <taxon>Fabaceae</taxon>
        <taxon>Papilionoideae</taxon>
        <taxon>50 kb inversion clade</taxon>
        <taxon>NPAAA clade</taxon>
        <taxon>Hologalegina</taxon>
        <taxon>IRL clade</taxon>
        <taxon>Trifolieae</taxon>
        <taxon>Trifolium</taxon>
    </lineage>
</organism>
<dbReference type="Proteomes" id="UP000236291">
    <property type="component" value="Unassembled WGS sequence"/>
</dbReference>
<protein>
    <recommendedName>
        <fullName evidence="3">glucan endo-1,3-beta-D-glucosidase</fullName>
        <ecNumber evidence="3">3.2.1.39</ecNumber>
    </recommendedName>
    <alternativeName>
        <fullName evidence="6">(1-&gt;3)-beta-glucan endohydrolase</fullName>
    </alternativeName>
    <alternativeName>
        <fullName evidence="7">Beta-1,3-endoglucanase</fullName>
    </alternativeName>
</protein>
<dbReference type="InterPro" id="IPR017853">
    <property type="entry name" value="GH"/>
</dbReference>
<keyword evidence="4" id="KW-0378">Hydrolase</keyword>
<feature type="chain" id="PRO_5014350606" description="glucan endo-1,3-beta-D-glucosidase" evidence="9">
    <location>
        <begin position="23"/>
        <end position="152"/>
    </location>
</feature>
<keyword evidence="5" id="KW-0326">Glycosidase</keyword>
<evidence type="ECO:0000313" key="10">
    <source>
        <dbReference type="EMBL" id="PNX57140.1"/>
    </source>
</evidence>
<dbReference type="PANTHER" id="PTHR32227">
    <property type="entry name" value="GLUCAN ENDO-1,3-BETA-GLUCOSIDASE BG1-RELATED-RELATED"/>
    <property type="match status" value="1"/>
</dbReference>
<reference evidence="10 11" key="1">
    <citation type="journal article" date="2014" name="Am. J. Bot.">
        <title>Genome assembly and annotation for red clover (Trifolium pratense; Fabaceae).</title>
        <authorList>
            <person name="Istvanek J."/>
            <person name="Jaros M."/>
            <person name="Krenek A."/>
            <person name="Repkova J."/>
        </authorList>
    </citation>
    <scope>NUCLEOTIDE SEQUENCE [LARGE SCALE GENOMIC DNA]</scope>
    <source>
        <strain evidence="11">cv. Tatra</strain>
        <tissue evidence="10">Young leaves</tissue>
    </source>
</reference>
<evidence type="ECO:0000256" key="5">
    <source>
        <dbReference type="ARBA" id="ARBA00023295"/>
    </source>
</evidence>
<keyword evidence="9" id="KW-0732">Signal</keyword>
<comment type="catalytic activity">
    <reaction evidence="1">
        <text>Hydrolysis of (1-&gt;3)-beta-D-glucosidic linkages in (1-&gt;3)-beta-D-glucans.</text>
        <dbReference type="EC" id="3.2.1.39"/>
    </reaction>
</comment>
<evidence type="ECO:0000256" key="6">
    <source>
        <dbReference type="ARBA" id="ARBA00033335"/>
    </source>
</evidence>
<sequence length="152" mass="16486">MATLSPLFLLLLFHHLAVTVTSIGVNYGTLGDNLPPPTTVANFLKTNTIINSVKIFDVNPDIIKAFANTGISVTVTAPNGDISLLTKIDAARQWVVTKIKPFVPQTKIDYILVGSEVLHWGDTVMVRNLVPAMRTLHSALLAEGITDIKVKL</sequence>
<dbReference type="EMBL" id="ASHM01076000">
    <property type="protein sequence ID" value="PNX57140.1"/>
    <property type="molecule type" value="Genomic_DNA"/>
</dbReference>
<dbReference type="GO" id="GO:0005975">
    <property type="term" value="P:carbohydrate metabolic process"/>
    <property type="evidence" value="ECO:0007669"/>
    <property type="project" value="InterPro"/>
</dbReference>
<accession>A0A2K3JSY9</accession>
<evidence type="ECO:0000256" key="1">
    <source>
        <dbReference type="ARBA" id="ARBA00000382"/>
    </source>
</evidence>